<keyword evidence="2" id="KW-1185">Reference proteome</keyword>
<dbReference type="EMBL" id="JANCPR020000062">
    <property type="protein sequence ID" value="MDJ1137626.1"/>
    <property type="molecule type" value="Genomic_DNA"/>
</dbReference>
<name>A0ABT7A8F1_9ACTN</name>
<gene>
    <name evidence="1" type="ORF">NMN56_037875</name>
</gene>
<accession>A0ABT7A8F1</accession>
<dbReference type="RefSeq" id="WP_274040332.1">
    <property type="nucleotide sequence ID" value="NZ_JANCPR020000062.1"/>
</dbReference>
<evidence type="ECO:0000313" key="2">
    <source>
        <dbReference type="Proteomes" id="UP001214441"/>
    </source>
</evidence>
<sequence>MSRAAEIDFTFFSTIQTHVALDALAANGVSFEFEGRVTYVIDVDGMFDWAHAAPGDLQRVKESAAHAAPTTTFGITAILGERTGGDFLFHPQRDTVSFMPEVNRRLLPDSTFCDFGWYLHRLVPVFEPFGLTKVETAEY</sequence>
<dbReference type="Proteomes" id="UP001214441">
    <property type="component" value="Unassembled WGS sequence"/>
</dbReference>
<comment type="caution">
    <text evidence="1">The sequence shown here is derived from an EMBL/GenBank/DDBJ whole genome shotgun (WGS) entry which is preliminary data.</text>
</comment>
<evidence type="ECO:0000313" key="1">
    <source>
        <dbReference type="EMBL" id="MDJ1137626.1"/>
    </source>
</evidence>
<organism evidence="1 2">
    <name type="scientific">Streptomyces iconiensis</name>
    <dbReference type="NCBI Taxonomy" id="1384038"/>
    <lineage>
        <taxon>Bacteria</taxon>
        <taxon>Bacillati</taxon>
        <taxon>Actinomycetota</taxon>
        <taxon>Actinomycetes</taxon>
        <taxon>Kitasatosporales</taxon>
        <taxon>Streptomycetaceae</taxon>
        <taxon>Streptomyces</taxon>
    </lineage>
</organism>
<reference evidence="1 2" key="1">
    <citation type="submission" date="2023-05" db="EMBL/GenBank/DDBJ databases">
        <title>Streptantibioticus silvisoli sp. nov., acidotolerant actinomycetes 1 from pine litter.</title>
        <authorList>
            <person name="Swiecimska M."/>
            <person name="Golinska P."/>
            <person name="Sangal V."/>
            <person name="Wachnowicz B."/>
            <person name="Goodfellow M."/>
        </authorList>
    </citation>
    <scope>NUCLEOTIDE SEQUENCE [LARGE SCALE GENOMIC DNA]</scope>
    <source>
        <strain evidence="1 2">DSM 42109</strain>
    </source>
</reference>
<proteinExistence type="predicted"/>
<protein>
    <submittedName>
        <fullName evidence="1">Uncharacterized protein</fullName>
    </submittedName>
</protein>